<dbReference type="EMBL" id="JACU01000007">
    <property type="protein sequence ID" value="KMS53635.1"/>
    <property type="molecule type" value="Genomic_DNA"/>
</dbReference>
<name>A0A0J8AFH2_9SPHN</name>
<protein>
    <submittedName>
        <fullName evidence="1">Uncharacterized protein</fullName>
    </submittedName>
</protein>
<dbReference type="Proteomes" id="UP000052268">
    <property type="component" value="Unassembled WGS sequence"/>
</dbReference>
<evidence type="ECO:0000313" key="2">
    <source>
        <dbReference type="Proteomes" id="UP000052268"/>
    </source>
</evidence>
<organism evidence="1 2">
    <name type="scientific">Novosphingobium barchaimii LL02</name>
    <dbReference type="NCBI Taxonomy" id="1114963"/>
    <lineage>
        <taxon>Bacteria</taxon>
        <taxon>Pseudomonadati</taxon>
        <taxon>Pseudomonadota</taxon>
        <taxon>Alphaproteobacteria</taxon>
        <taxon>Sphingomonadales</taxon>
        <taxon>Sphingomonadaceae</taxon>
        <taxon>Novosphingobium</taxon>
    </lineage>
</organism>
<gene>
    <name evidence="1" type="ORF">V474_23135</name>
</gene>
<evidence type="ECO:0000313" key="1">
    <source>
        <dbReference type="EMBL" id="KMS53635.1"/>
    </source>
</evidence>
<sequence length="70" mass="7532">MFQDPVDCLLQSAGNCTGFFVIAKPTIAMHASPRANRSALRQPSRKHGLVVAGCFRADRMELIDIGGLSS</sequence>
<keyword evidence="2" id="KW-1185">Reference proteome</keyword>
<proteinExistence type="predicted"/>
<comment type="caution">
    <text evidence="1">The sequence shown here is derived from an EMBL/GenBank/DDBJ whole genome shotgun (WGS) entry which is preliminary data.</text>
</comment>
<dbReference type="AlphaFoldDB" id="A0A0J8AFH2"/>
<accession>A0A0J8AFH2</accession>
<reference evidence="1 2" key="1">
    <citation type="journal article" date="2015" name="G3 (Bethesda)">
        <title>Insights into Ongoing Evolution of the Hexachlorocyclohexane Catabolic Pathway from Comparative Genomics of Ten Sphingomonadaceae Strains.</title>
        <authorList>
            <person name="Pearce S.L."/>
            <person name="Oakeshott J.G."/>
            <person name="Pandey G."/>
        </authorList>
    </citation>
    <scope>NUCLEOTIDE SEQUENCE [LARGE SCALE GENOMIC DNA]</scope>
    <source>
        <strain evidence="1 2">LL02</strain>
    </source>
</reference>
<dbReference type="PATRIC" id="fig|1114963.3.peg.3467"/>